<dbReference type="EMBL" id="CP000927">
    <property type="protein sequence ID" value="ABZ72594.1"/>
    <property type="molecule type" value="Genomic_DNA"/>
</dbReference>
<dbReference type="SUPFAM" id="SSF54637">
    <property type="entry name" value="Thioesterase/thiol ester dehydrase-isomerase"/>
    <property type="match status" value="1"/>
</dbReference>
<dbReference type="AlphaFoldDB" id="B0T613"/>
<gene>
    <name evidence="1" type="ordered locus">Caul_3467</name>
</gene>
<accession>B0T613</accession>
<organism evidence="1">
    <name type="scientific">Caulobacter sp. (strain K31)</name>
    <dbReference type="NCBI Taxonomy" id="366602"/>
    <lineage>
        <taxon>Bacteria</taxon>
        <taxon>Pseudomonadati</taxon>
        <taxon>Pseudomonadota</taxon>
        <taxon>Alphaproteobacteria</taxon>
        <taxon>Caulobacterales</taxon>
        <taxon>Caulobacteraceae</taxon>
        <taxon>Caulobacter</taxon>
    </lineage>
</organism>
<evidence type="ECO:0008006" key="2">
    <source>
        <dbReference type="Google" id="ProtNLM"/>
    </source>
</evidence>
<dbReference type="HOGENOM" id="CLU_3364024_0_0_5"/>
<evidence type="ECO:0000313" key="1">
    <source>
        <dbReference type="EMBL" id="ABZ72594.1"/>
    </source>
</evidence>
<dbReference type="KEGG" id="cak:Caul_3467"/>
<proteinExistence type="predicted"/>
<dbReference type="eggNOG" id="COG0824">
    <property type="taxonomic scope" value="Bacteria"/>
</dbReference>
<protein>
    <recommendedName>
        <fullName evidence="2">Thioesterase superfamily protein</fullName>
    </recommendedName>
</protein>
<reference evidence="1" key="1">
    <citation type="submission" date="2008-01" db="EMBL/GenBank/DDBJ databases">
        <title>Complete sequence of chromosome of Caulobacter sp. K31.</title>
        <authorList>
            <consortium name="US DOE Joint Genome Institute"/>
            <person name="Copeland A."/>
            <person name="Lucas S."/>
            <person name="Lapidus A."/>
            <person name="Barry K."/>
            <person name="Glavina del Rio T."/>
            <person name="Dalin E."/>
            <person name="Tice H."/>
            <person name="Pitluck S."/>
            <person name="Bruce D."/>
            <person name="Goodwin L."/>
            <person name="Thompson L.S."/>
            <person name="Brettin T."/>
            <person name="Detter J.C."/>
            <person name="Han C."/>
            <person name="Schmutz J."/>
            <person name="Larimer F."/>
            <person name="Land M."/>
            <person name="Hauser L."/>
            <person name="Kyrpides N."/>
            <person name="Kim E."/>
            <person name="Stephens C."/>
            <person name="Richardson P."/>
        </authorList>
    </citation>
    <scope>NUCLEOTIDE SEQUENCE [LARGE SCALE GENOMIC DNA]</scope>
    <source>
        <strain evidence="1">K31</strain>
    </source>
</reference>
<dbReference type="InterPro" id="IPR029069">
    <property type="entry name" value="HotDog_dom_sf"/>
</dbReference>
<sequence length="35" mass="3827">MSRVFVPPGDAFKLTFEPKASEIDANGHVNNCTAY</sequence>
<name>B0T613_CAUSK</name>
<dbReference type="STRING" id="366602.Caul_3467"/>